<proteinExistence type="predicted"/>
<evidence type="ECO:0000313" key="1">
    <source>
        <dbReference type="EMBL" id="TEB20655.1"/>
    </source>
</evidence>
<dbReference type="OrthoDB" id="3239511at2759"/>
<dbReference type="Pfam" id="PF18759">
    <property type="entry name" value="Plavaka"/>
    <property type="match status" value="1"/>
</dbReference>
<accession>A0A4Y7SGG5</accession>
<name>A0A4Y7SGG5_COPMI</name>
<dbReference type="AlphaFoldDB" id="A0A4Y7SGG5"/>
<protein>
    <submittedName>
        <fullName evidence="1">Uncharacterized protein</fullName>
    </submittedName>
</protein>
<reference evidence="1 2" key="1">
    <citation type="journal article" date="2019" name="Nat. Ecol. Evol.">
        <title>Megaphylogeny resolves global patterns of mushroom evolution.</title>
        <authorList>
            <person name="Varga T."/>
            <person name="Krizsan K."/>
            <person name="Foldi C."/>
            <person name="Dima B."/>
            <person name="Sanchez-Garcia M."/>
            <person name="Sanchez-Ramirez S."/>
            <person name="Szollosi G.J."/>
            <person name="Szarkandi J.G."/>
            <person name="Papp V."/>
            <person name="Albert L."/>
            <person name="Andreopoulos W."/>
            <person name="Angelini C."/>
            <person name="Antonin V."/>
            <person name="Barry K.W."/>
            <person name="Bougher N.L."/>
            <person name="Buchanan P."/>
            <person name="Buyck B."/>
            <person name="Bense V."/>
            <person name="Catcheside P."/>
            <person name="Chovatia M."/>
            <person name="Cooper J."/>
            <person name="Damon W."/>
            <person name="Desjardin D."/>
            <person name="Finy P."/>
            <person name="Geml J."/>
            <person name="Haridas S."/>
            <person name="Hughes K."/>
            <person name="Justo A."/>
            <person name="Karasinski D."/>
            <person name="Kautmanova I."/>
            <person name="Kiss B."/>
            <person name="Kocsube S."/>
            <person name="Kotiranta H."/>
            <person name="LaButti K.M."/>
            <person name="Lechner B.E."/>
            <person name="Liimatainen K."/>
            <person name="Lipzen A."/>
            <person name="Lukacs Z."/>
            <person name="Mihaltcheva S."/>
            <person name="Morgado L.N."/>
            <person name="Niskanen T."/>
            <person name="Noordeloos M.E."/>
            <person name="Ohm R.A."/>
            <person name="Ortiz-Santana B."/>
            <person name="Ovrebo C."/>
            <person name="Racz N."/>
            <person name="Riley R."/>
            <person name="Savchenko A."/>
            <person name="Shiryaev A."/>
            <person name="Soop K."/>
            <person name="Spirin V."/>
            <person name="Szebenyi C."/>
            <person name="Tomsovsky M."/>
            <person name="Tulloss R.E."/>
            <person name="Uehling J."/>
            <person name="Grigoriev I.V."/>
            <person name="Vagvolgyi C."/>
            <person name="Papp T."/>
            <person name="Martin F.M."/>
            <person name="Miettinen O."/>
            <person name="Hibbett D.S."/>
            <person name="Nagy L.G."/>
        </authorList>
    </citation>
    <scope>NUCLEOTIDE SEQUENCE [LARGE SCALE GENOMIC DNA]</scope>
    <source>
        <strain evidence="1 2">FP101781</strain>
    </source>
</reference>
<dbReference type="Proteomes" id="UP000298030">
    <property type="component" value="Unassembled WGS sequence"/>
</dbReference>
<keyword evidence="2" id="KW-1185">Reference proteome</keyword>
<sequence>PWHPFKTRSDYDFAELVFRAAMSKDQISSLLSIISKCKKGEDELSFSSYADLHDSLMEAKHLVEPFNKIPISQDFEGETFTYDLYSRDIWSWIKSILANEDLIHEFHWDAEVVSQRVGEEWERIYDEPWTGNSWREIQASIPKGGHAVCIVLYADTTVLSPFGSAKGHPVYAKIGNLPSEIRNGKGLGGGVVVGWVPQISDDAKHKGKAEWVDFKKVIYHKCFIEFLRSLVAPSEDGDNVPCGDGADRHCFPCVMILSADYEEQVVMAGIRGLKNQWPCPVCLVPKDKQSEYSNAWPIRDCEQREELVAIALDESKSDAERDRAEAALAGMGFRICPNALWTVANTNIYASLGFDRLHNYPGGLAKTHILPLIVEPLNAANAAAVALKVEVERRAADFPRWPQLAHFNRILTNTTYQDSNKWEDMARILLYATHGLFTKDKALMQALRLLRVFLNLNVYSSFERHTDSTLAQIDIYLKEFFAEVEKKKKNWNTPKIHMHTHMIRDIQGKGVTRNYTTKTFEVMHKPLKEFYLFMTNFKNVAPQILEADRHSMVLKYIRAEIEAYDEAEAEKKKEQGSAESIPDESQYVFENIVLKAPQSKAGSQFSNFVLNTEDAGPYKALVDDFDFAAQLSTNWSLHLGANSQKTTCIIQVFRTLKVFYQSLETEETEENLLRCAPQFYGRPRYNTAMVNTAEGTVFGRLIYLFSLRAKKEDKGVAIALMCPYDGSVAQALRKKDATMGFHRVRPGRHPRLEFFFARQIIRGALLVHAGDVPTDFLVFDVLDGDMFLRTQAFL</sequence>
<feature type="non-terminal residue" evidence="1">
    <location>
        <position position="794"/>
    </location>
</feature>
<feature type="non-terminal residue" evidence="1">
    <location>
        <position position="1"/>
    </location>
</feature>
<dbReference type="EMBL" id="QPFP01000134">
    <property type="protein sequence ID" value="TEB20655.1"/>
    <property type="molecule type" value="Genomic_DNA"/>
</dbReference>
<evidence type="ECO:0000313" key="2">
    <source>
        <dbReference type="Proteomes" id="UP000298030"/>
    </source>
</evidence>
<comment type="caution">
    <text evidence="1">The sequence shown here is derived from an EMBL/GenBank/DDBJ whole genome shotgun (WGS) entry which is preliminary data.</text>
</comment>
<dbReference type="InterPro" id="IPR041078">
    <property type="entry name" value="Plavaka"/>
</dbReference>
<gene>
    <name evidence="1" type="ORF">FA13DRAFT_1593437</name>
</gene>
<organism evidence="1 2">
    <name type="scientific">Coprinellus micaceus</name>
    <name type="common">Glistening ink-cap mushroom</name>
    <name type="synonym">Coprinus micaceus</name>
    <dbReference type="NCBI Taxonomy" id="71717"/>
    <lineage>
        <taxon>Eukaryota</taxon>
        <taxon>Fungi</taxon>
        <taxon>Dikarya</taxon>
        <taxon>Basidiomycota</taxon>
        <taxon>Agaricomycotina</taxon>
        <taxon>Agaricomycetes</taxon>
        <taxon>Agaricomycetidae</taxon>
        <taxon>Agaricales</taxon>
        <taxon>Agaricineae</taxon>
        <taxon>Psathyrellaceae</taxon>
        <taxon>Coprinellus</taxon>
    </lineage>
</organism>